<protein>
    <submittedName>
        <fullName evidence="6">Probable two-component sensor histidine kinase</fullName>
    </submittedName>
</protein>
<feature type="transmembrane region" description="Helical" evidence="4">
    <location>
        <begin position="271"/>
        <end position="291"/>
    </location>
</feature>
<feature type="transmembrane region" description="Helical" evidence="4">
    <location>
        <begin position="210"/>
        <end position="229"/>
    </location>
</feature>
<evidence type="ECO:0000313" key="6">
    <source>
        <dbReference type="EMBL" id="CUS43464.1"/>
    </source>
</evidence>
<evidence type="ECO:0000259" key="5">
    <source>
        <dbReference type="PROSITE" id="PS50109"/>
    </source>
</evidence>
<dbReference type="GO" id="GO:0000160">
    <property type="term" value="P:phosphorelay signal transduction system"/>
    <property type="evidence" value="ECO:0007669"/>
    <property type="project" value="UniProtKB-KW"/>
</dbReference>
<keyword evidence="4" id="KW-0472">Membrane</keyword>
<dbReference type="InterPro" id="IPR050482">
    <property type="entry name" value="Sensor_HK_TwoCompSys"/>
</dbReference>
<gene>
    <name evidence="6" type="ORF">MGWOODY_Smn94</name>
</gene>
<dbReference type="PROSITE" id="PS50109">
    <property type="entry name" value="HIS_KIN"/>
    <property type="match status" value="1"/>
</dbReference>
<dbReference type="GO" id="GO:0016301">
    <property type="term" value="F:kinase activity"/>
    <property type="evidence" value="ECO:0007669"/>
    <property type="project" value="UniProtKB-KW"/>
</dbReference>
<evidence type="ECO:0000256" key="2">
    <source>
        <dbReference type="ARBA" id="ARBA00022777"/>
    </source>
</evidence>
<reference evidence="6" key="1">
    <citation type="submission" date="2015-10" db="EMBL/GenBank/DDBJ databases">
        <authorList>
            <person name="Gilbert D.G."/>
        </authorList>
    </citation>
    <scope>NUCLEOTIDE SEQUENCE</scope>
</reference>
<feature type="region of interest" description="Disordered" evidence="3">
    <location>
        <begin position="618"/>
        <end position="644"/>
    </location>
</feature>
<accession>A0A160TIW4</accession>
<evidence type="ECO:0000256" key="1">
    <source>
        <dbReference type="ARBA" id="ARBA00022679"/>
    </source>
</evidence>
<feature type="transmembrane region" description="Helical" evidence="4">
    <location>
        <begin position="361"/>
        <end position="380"/>
    </location>
</feature>
<name>A0A160TIW4_9ZZZZ</name>
<feature type="domain" description="Histidine kinase" evidence="5">
    <location>
        <begin position="430"/>
        <end position="614"/>
    </location>
</feature>
<dbReference type="InterPro" id="IPR003594">
    <property type="entry name" value="HATPase_dom"/>
</dbReference>
<feature type="transmembrane region" description="Helical" evidence="4">
    <location>
        <begin position="183"/>
        <end position="203"/>
    </location>
</feature>
<dbReference type="PANTHER" id="PTHR24421">
    <property type="entry name" value="NITRATE/NITRITE SENSOR PROTEIN NARX-RELATED"/>
    <property type="match status" value="1"/>
</dbReference>
<dbReference type="PANTHER" id="PTHR24421:SF58">
    <property type="entry name" value="SIGNAL TRANSDUCTION HISTIDINE-PROTEIN KINASE_PHOSPHATASE UHPB"/>
    <property type="match status" value="1"/>
</dbReference>
<sequence>MVVGIYSASKPKGIHLTEANILIQYTDGYARPPRTVDPRSIAGTWHRVHLPYAPHPKILPGQADDVSTTPTQTTWYHFRLPAGARPPAEAYLYIPRWKTDGEIAIYVDGTLHYQSHANLQWNGSNQPLWIAFDDTAGGTPPHDIVVRLRHVRGIGGALSSLWVGSYAEVGPAYMVRNFFQAQLPYIGSAAFLASGIFALFVWFGRRRETLYLLFFTMTVITFVRTMHNYMGQDRLPISDAWFGWLTVNSFMWMIANVHLFLVRIHLHRQPLLTWTVAIIAAFFAIATLPLMAGSRDATLVAPLMYPAMFVIGNLVCLNGLYWSWRARSLEGCALATWAVLGALLGGYDWMLQNNFVNIENIFLSVYAQIATTVAFSHIILNRYTAAVSEVERANIVLAERLAAREAELLASHQKHREVERRDLLHQERQRLMQDMHDGLGSSLITALRVVEHGELNEIAIAELLKSCIDDLKLTIDSMEPVETDLLLLLGTLRFRLQPRLEATNISLRWEVTEAPPLAWLDQRHSLHILRIMQEAFTNVIKHADASEIRVATRVMDGDVMISVTDNGRGFDPALASRGRGLHNQAHRAAAIGGRVDVRSGHTGVKFTLFLPVFQASSPSSPAYTDIPAKDQMPGTIGSLDVSAH</sequence>
<dbReference type="SUPFAM" id="SSF55874">
    <property type="entry name" value="ATPase domain of HSP90 chaperone/DNA topoisomerase II/histidine kinase"/>
    <property type="match status" value="1"/>
</dbReference>
<dbReference type="CDD" id="cd16917">
    <property type="entry name" value="HATPase_UhpB-NarQ-NarX-like"/>
    <property type="match status" value="1"/>
</dbReference>
<dbReference type="EMBL" id="CZQE01000054">
    <property type="protein sequence ID" value="CUS43464.1"/>
    <property type="molecule type" value="Genomic_DNA"/>
</dbReference>
<dbReference type="SMART" id="SM00387">
    <property type="entry name" value="HATPase_c"/>
    <property type="match status" value="1"/>
</dbReference>
<dbReference type="Gene3D" id="3.30.565.10">
    <property type="entry name" value="Histidine kinase-like ATPase, C-terminal domain"/>
    <property type="match status" value="1"/>
</dbReference>
<keyword evidence="1" id="KW-0808">Transferase</keyword>
<evidence type="ECO:0000256" key="3">
    <source>
        <dbReference type="SAM" id="MobiDB-lite"/>
    </source>
</evidence>
<dbReference type="InterPro" id="IPR005467">
    <property type="entry name" value="His_kinase_dom"/>
</dbReference>
<dbReference type="Pfam" id="PF02518">
    <property type="entry name" value="HATPase_c"/>
    <property type="match status" value="1"/>
</dbReference>
<feature type="transmembrane region" description="Helical" evidence="4">
    <location>
        <begin position="241"/>
        <end position="262"/>
    </location>
</feature>
<keyword evidence="2 6" id="KW-0418">Kinase</keyword>
<dbReference type="AlphaFoldDB" id="A0A160TIW4"/>
<proteinExistence type="predicted"/>
<keyword evidence="4" id="KW-0812">Transmembrane</keyword>
<organism evidence="6">
    <name type="scientific">hydrothermal vent metagenome</name>
    <dbReference type="NCBI Taxonomy" id="652676"/>
    <lineage>
        <taxon>unclassified sequences</taxon>
        <taxon>metagenomes</taxon>
        <taxon>ecological metagenomes</taxon>
    </lineage>
</organism>
<feature type="transmembrane region" description="Helical" evidence="4">
    <location>
        <begin position="303"/>
        <end position="324"/>
    </location>
</feature>
<keyword evidence="4" id="KW-1133">Transmembrane helix</keyword>
<dbReference type="InterPro" id="IPR036890">
    <property type="entry name" value="HATPase_C_sf"/>
</dbReference>
<feature type="transmembrane region" description="Helical" evidence="4">
    <location>
        <begin position="331"/>
        <end position="349"/>
    </location>
</feature>
<evidence type="ECO:0000256" key="4">
    <source>
        <dbReference type="SAM" id="Phobius"/>
    </source>
</evidence>